<dbReference type="SMART" id="SM01035">
    <property type="entry name" value="BOP1NT"/>
    <property type="match status" value="1"/>
</dbReference>
<keyword evidence="4 7" id="KW-0853">WD repeat</keyword>
<evidence type="ECO:0000259" key="9">
    <source>
        <dbReference type="SMART" id="SM01035"/>
    </source>
</evidence>
<dbReference type="AlphaFoldDB" id="A0AAD5X6K6"/>
<dbReference type="InterPro" id="IPR028598">
    <property type="entry name" value="BOP1/Erb1"/>
</dbReference>
<proteinExistence type="predicted"/>
<evidence type="ECO:0000256" key="6">
    <source>
        <dbReference type="ARBA" id="ARBA00023242"/>
    </source>
</evidence>
<dbReference type="PROSITE" id="PS50082">
    <property type="entry name" value="WD_REPEATS_2"/>
    <property type="match status" value="1"/>
</dbReference>
<comment type="subcellular location">
    <subcellularLocation>
        <location evidence="1">Nucleus</location>
        <location evidence="1">Nucleolus</location>
    </subcellularLocation>
</comment>
<feature type="domain" description="BOP1 N-terminal" evidence="9">
    <location>
        <begin position="94"/>
        <end position="356"/>
    </location>
</feature>
<dbReference type="GO" id="GO:0070545">
    <property type="term" value="C:PeBoW complex"/>
    <property type="evidence" value="ECO:0007669"/>
    <property type="project" value="TreeGrafter"/>
</dbReference>
<comment type="caution">
    <text evidence="10">The sequence shown here is derived from an EMBL/GenBank/DDBJ whole genome shotgun (WGS) entry which is preliminary data.</text>
</comment>
<keyword evidence="11" id="KW-1185">Reference proteome</keyword>
<dbReference type="InterPro" id="IPR036322">
    <property type="entry name" value="WD40_repeat_dom_sf"/>
</dbReference>
<dbReference type="Pfam" id="PF00400">
    <property type="entry name" value="WD40"/>
    <property type="match status" value="1"/>
</dbReference>
<feature type="compositionally biased region" description="Acidic residues" evidence="8">
    <location>
        <begin position="55"/>
        <end position="67"/>
    </location>
</feature>
<evidence type="ECO:0000256" key="8">
    <source>
        <dbReference type="SAM" id="MobiDB-lite"/>
    </source>
</evidence>
<reference evidence="10" key="1">
    <citation type="submission" date="2020-05" db="EMBL/GenBank/DDBJ databases">
        <title>Phylogenomic resolution of chytrid fungi.</title>
        <authorList>
            <person name="Stajich J.E."/>
            <person name="Amses K."/>
            <person name="Simmons R."/>
            <person name="Seto K."/>
            <person name="Myers J."/>
            <person name="Bonds A."/>
            <person name="Quandt C.A."/>
            <person name="Barry K."/>
            <person name="Liu P."/>
            <person name="Grigoriev I."/>
            <person name="Longcore J.E."/>
            <person name="James T.Y."/>
        </authorList>
    </citation>
    <scope>NUCLEOTIDE SEQUENCE</scope>
    <source>
        <strain evidence="10">JEL0513</strain>
    </source>
</reference>
<feature type="region of interest" description="Disordered" evidence="8">
    <location>
        <begin position="1"/>
        <end position="82"/>
    </location>
</feature>
<protein>
    <submittedName>
        <fullName evidence="10">Ribosome biogenesis protein 1</fullName>
    </submittedName>
</protein>
<dbReference type="InterPro" id="IPR015943">
    <property type="entry name" value="WD40/YVTN_repeat-like_dom_sf"/>
</dbReference>
<evidence type="ECO:0000256" key="2">
    <source>
        <dbReference type="ARBA" id="ARBA00022517"/>
    </source>
</evidence>
<keyword evidence="5" id="KW-0677">Repeat</keyword>
<keyword evidence="3" id="KW-0698">rRNA processing</keyword>
<accession>A0AAD5X6K6</accession>
<feature type="non-terminal residue" evidence="10">
    <location>
        <position position="420"/>
    </location>
</feature>
<dbReference type="Pfam" id="PF08145">
    <property type="entry name" value="BOP1NT"/>
    <property type="match status" value="1"/>
</dbReference>
<dbReference type="GO" id="GO:0000463">
    <property type="term" value="P:maturation of LSU-rRNA from tricistronic rRNA transcript (SSU-rRNA, 5.8S rRNA, LSU-rRNA)"/>
    <property type="evidence" value="ECO:0007669"/>
    <property type="project" value="TreeGrafter"/>
</dbReference>
<gene>
    <name evidence="10" type="primary">BOP1_2</name>
    <name evidence="10" type="ORF">HK100_008043</name>
</gene>
<evidence type="ECO:0000256" key="3">
    <source>
        <dbReference type="ARBA" id="ARBA00022552"/>
    </source>
</evidence>
<dbReference type="Gene3D" id="2.130.10.10">
    <property type="entry name" value="YVTN repeat-like/Quinoprotein amine dehydrogenase"/>
    <property type="match status" value="1"/>
</dbReference>
<dbReference type="InterPro" id="IPR012953">
    <property type="entry name" value="BOP1_N_dom"/>
</dbReference>
<sequence length="420" mass="48485">MKVKRKSVDKTRNDAETEQHIVLDIERGKYDDVSDHNSDSDEENGNESSFSDSENGADEDEDNEELPEIIPDYASDDSDEETINTIGNVPLEWYEDLDHIGYDIHGKKIPKPAAMTKDALDEFLSTMDDPDSWRSVFNKLEGENKVLTNGDLEIIQRITKKMLPEKDYDPYEPSVDFFSSQTMVHPLSGAPTPKSRFIPSKHEGARIMKIVRAIQKGWKKTTEQIKLEKANAKPKYYDIWGQADPDAKDHPQHIPAPRMSLPDHKESYNPPIEYIPTAEEIDEWKSLDAELRPQNFIPKKHENMRSIGAYERFINERFERCLDLYLCPRVVKNRINIDPESLIPQLPSRKELEPYPTQLTIVYEGHKKRIKCLSVDPTGKWVVSGSDDFYVRCFEILTGRLAKSWKFTAEIQDVKWNPNS</sequence>
<feature type="compositionally biased region" description="Basic and acidic residues" evidence="8">
    <location>
        <begin position="1"/>
        <end position="39"/>
    </location>
</feature>
<name>A0AAD5X6K6_9FUNG</name>
<dbReference type="PANTHER" id="PTHR17605">
    <property type="entry name" value="RIBOSOME BIOGENESIS PROTEIN BOP1 BLOCK OF PROLIFERATION 1 PROTEIN"/>
    <property type="match status" value="1"/>
</dbReference>
<dbReference type="SUPFAM" id="SSF50978">
    <property type="entry name" value="WD40 repeat-like"/>
    <property type="match status" value="1"/>
</dbReference>
<dbReference type="InterPro" id="IPR001680">
    <property type="entry name" value="WD40_rpt"/>
</dbReference>
<organism evidence="10 11">
    <name type="scientific">Physocladia obscura</name>
    <dbReference type="NCBI Taxonomy" id="109957"/>
    <lineage>
        <taxon>Eukaryota</taxon>
        <taxon>Fungi</taxon>
        <taxon>Fungi incertae sedis</taxon>
        <taxon>Chytridiomycota</taxon>
        <taxon>Chytridiomycota incertae sedis</taxon>
        <taxon>Chytridiomycetes</taxon>
        <taxon>Chytridiales</taxon>
        <taxon>Chytriomycetaceae</taxon>
        <taxon>Physocladia</taxon>
    </lineage>
</organism>
<evidence type="ECO:0000256" key="5">
    <source>
        <dbReference type="ARBA" id="ARBA00022737"/>
    </source>
</evidence>
<evidence type="ECO:0000313" key="10">
    <source>
        <dbReference type="EMBL" id="KAJ3088410.1"/>
    </source>
</evidence>
<keyword evidence="6" id="KW-0539">Nucleus</keyword>
<dbReference type="SMART" id="SM00320">
    <property type="entry name" value="WD40"/>
    <property type="match status" value="1"/>
</dbReference>
<dbReference type="Proteomes" id="UP001211907">
    <property type="component" value="Unassembled WGS sequence"/>
</dbReference>
<dbReference type="GO" id="GO:0043021">
    <property type="term" value="F:ribonucleoprotein complex binding"/>
    <property type="evidence" value="ECO:0007669"/>
    <property type="project" value="TreeGrafter"/>
</dbReference>
<dbReference type="PANTHER" id="PTHR17605:SF0">
    <property type="entry name" value="RIBOSOME BIOGENESIS PROTEIN BOP1"/>
    <property type="match status" value="1"/>
</dbReference>
<dbReference type="GO" id="GO:0030687">
    <property type="term" value="C:preribosome, large subunit precursor"/>
    <property type="evidence" value="ECO:0007669"/>
    <property type="project" value="TreeGrafter"/>
</dbReference>
<feature type="repeat" description="WD" evidence="7">
    <location>
        <begin position="363"/>
        <end position="404"/>
    </location>
</feature>
<evidence type="ECO:0000256" key="4">
    <source>
        <dbReference type="ARBA" id="ARBA00022574"/>
    </source>
</evidence>
<evidence type="ECO:0000256" key="7">
    <source>
        <dbReference type="PROSITE-ProRule" id="PRU00221"/>
    </source>
</evidence>
<evidence type="ECO:0000313" key="11">
    <source>
        <dbReference type="Proteomes" id="UP001211907"/>
    </source>
</evidence>
<dbReference type="EMBL" id="JADGJH010003857">
    <property type="protein sequence ID" value="KAJ3088410.1"/>
    <property type="molecule type" value="Genomic_DNA"/>
</dbReference>
<evidence type="ECO:0000256" key="1">
    <source>
        <dbReference type="ARBA" id="ARBA00004604"/>
    </source>
</evidence>
<keyword evidence="2" id="KW-0690">Ribosome biogenesis</keyword>